<evidence type="ECO:0000256" key="9">
    <source>
        <dbReference type="HAMAP-Rule" id="MF_00097"/>
    </source>
</evidence>
<dbReference type="InterPro" id="IPR036206">
    <property type="entry name" value="ThiamineP_synth_sf"/>
</dbReference>
<dbReference type="GO" id="GO:0004789">
    <property type="term" value="F:thiamine-phosphate diphosphorylase activity"/>
    <property type="evidence" value="ECO:0007669"/>
    <property type="project" value="UniProtKB-UniRule"/>
</dbReference>
<dbReference type="InterPro" id="IPR013785">
    <property type="entry name" value="Aldolase_TIM"/>
</dbReference>
<comment type="caution">
    <text evidence="13">The sequence shown here is derived from an EMBL/GenBank/DDBJ whole genome shotgun (WGS) entry which is preliminary data.</text>
</comment>
<evidence type="ECO:0000256" key="5">
    <source>
        <dbReference type="ARBA" id="ARBA00022977"/>
    </source>
</evidence>
<evidence type="ECO:0000256" key="10">
    <source>
        <dbReference type="RuleBase" id="RU003826"/>
    </source>
</evidence>
<gene>
    <name evidence="9 13" type="primary">thiE</name>
    <name evidence="13" type="ORF">Q75_06865</name>
</gene>
<protein>
    <recommendedName>
        <fullName evidence="9">Thiamine-phosphate synthase</fullName>
        <shortName evidence="9">TP synthase</shortName>
        <shortName evidence="9">TPS</shortName>
        <ecNumber evidence="9">2.5.1.3</ecNumber>
    </recommendedName>
    <alternativeName>
        <fullName evidence="9">Thiamine-phosphate pyrophosphorylase</fullName>
        <shortName evidence="9">TMP pyrophosphorylase</shortName>
        <shortName evidence="9">TMP-PPase</shortName>
    </alternativeName>
</protein>
<evidence type="ECO:0000256" key="2">
    <source>
        <dbReference type="ARBA" id="ARBA00022679"/>
    </source>
</evidence>
<dbReference type="EC" id="2.5.1.3" evidence="9"/>
<comment type="catalytic activity">
    <reaction evidence="8 9 10">
        <text>2-[(2R,5Z)-2-carboxy-4-methylthiazol-5(2H)-ylidene]ethyl phosphate + 4-amino-2-methyl-5-(diphosphooxymethyl)pyrimidine + 2 H(+) = thiamine phosphate + CO2 + diphosphate</text>
        <dbReference type="Rhea" id="RHEA:47844"/>
        <dbReference type="ChEBI" id="CHEBI:15378"/>
        <dbReference type="ChEBI" id="CHEBI:16526"/>
        <dbReference type="ChEBI" id="CHEBI:33019"/>
        <dbReference type="ChEBI" id="CHEBI:37575"/>
        <dbReference type="ChEBI" id="CHEBI:57841"/>
        <dbReference type="ChEBI" id="CHEBI:62899"/>
        <dbReference type="EC" id="2.5.1.3"/>
    </reaction>
</comment>
<dbReference type="NCBIfam" id="TIGR00693">
    <property type="entry name" value="thiE"/>
    <property type="match status" value="1"/>
</dbReference>
<name>A0A147K9D0_9BACI</name>
<dbReference type="PANTHER" id="PTHR20857:SF15">
    <property type="entry name" value="THIAMINE-PHOSPHATE SYNTHASE"/>
    <property type="match status" value="1"/>
</dbReference>
<dbReference type="GO" id="GO:0005737">
    <property type="term" value="C:cytoplasm"/>
    <property type="evidence" value="ECO:0007669"/>
    <property type="project" value="TreeGrafter"/>
</dbReference>
<reference evidence="13 14" key="1">
    <citation type="journal article" date="2016" name="Front. Microbiol.">
        <title>Microevolution Analysis of Bacillus coahuilensis Unveils Differences in Phosphorus Acquisition Strategies and Their Regulation.</title>
        <authorList>
            <person name="Gomez-Lunar Z."/>
            <person name="Hernandez-Gonzalez I."/>
            <person name="Rodriguez-Torres M.D."/>
            <person name="Souza V."/>
            <person name="Olmedo-Alvarez G."/>
        </authorList>
    </citation>
    <scope>NUCLEOTIDE SEQUENCE [LARGE SCALE GENOMIC DNA]</scope>
    <source>
        <strain evidence="14">p1.1.43</strain>
    </source>
</reference>
<proteinExistence type="inferred from homology"/>
<dbReference type="GO" id="GO:0009229">
    <property type="term" value="P:thiamine diphosphate biosynthetic process"/>
    <property type="evidence" value="ECO:0007669"/>
    <property type="project" value="UniProtKB-UniRule"/>
</dbReference>
<dbReference type="Gene3D" id="3.20.20.70">
    <property type="entry name" value="Aldolase class I"/>
    <property type="match status" value="1"/>
</dbReference>
<evidence type="ECO:0000256" key="3">
    <source>
        <dbReference type="ARBA" id="ARBA00022723"/>
    </source>
</evidence>
<dbReference type="PANTHER" id="PTHR20857">
    <property type="entry name" value="THIAMINE-PHOSPHATE PYROPHOSPHORYLASE"/>
    <property type="match status" value="1"/>
</dbReference>
<evidence type="ECO:0000256" key="4">
    <source>
        <dbReference type="ARBA" id="ARBA00022842"/>
    </source>
</evidence>
<dbReference type="SUPFAM" id="SSF51391">
    <property type="entry name" value="Thiamin phosphate synthase"/>
    <property type="match status" value="1"/>
</dbReference>
<keyword evidence="3 9" id="KW-0479">Metal-binding</keyword>
<dbReference type="EMBL" id="LDYG01000025">
    <property type="protein sequence ID" value="KUP06922.1"/>
    <property type="molecule type" value="Genomic_DNA"/>
</dbReference>
<comment type="catalytic activity">
    <reaction evidence="7 9 10">
        <text>2-(2-carboxy-4-methylthiazol-5-yl)ethyl phosphate + 4-amino-2-methyl-5-(diphosphooxymethyl)pyrimidine + 2 H(+) = thiamine phosphate + CO2 + diphosphate</text>
        <dbReference type="Rhea" id="RHEA:47848"/>
        <dbReference type="ChEBI" id="CHEBI:15378"/>
        <dbReference type="ChEBI" id="CHEBI:16526"/>
        <dbReference type="ChEBI" id="CHEBI:33019"/>
        <dbReference type="ChEBI" id="CHEBI:37575"/>
        <dbReference type="ChEBI" id="CHEBI:57841"/>
        <dbReference type="ChEBI" id="CHEBI:62890"/>
        <dbReference type="EC" id="2.5.1.3"/>
    </reaction>
</comment>
<feature type="binding site" evidence="9">
    <location>
        <position position="78"/>
    </location>
    <ligand>
        <name>Mg(2+)</name>
        <dbReference type="ChEBI" id="CHEBI:18420"/>
    </ligand>
</feature>
<comment type="catalytic activity">
    <reaction evidence="6 9 10">
        <text>4-methyl-5-(2-phosphooxyethyl)-thiazole + 4-amino-2-methyl-5-(diphosphooxymethyl)pyrimidine + H(+) = thiamine phosphate + diphosphate</text>
        <dbReference type="Rhea" id="RHEA:22328"/>
        <dbReference type="ChEBI" id="CHEBI:15378"/>
        <dbReference type="ChEBI" id="CHEBI:33019"/>
        <dbReference type="ChEBI" id="CHEBI:37575"/>
        <dbReference type="ChEBI" id="CHEBI:57841"/>
        <dbReference type="ChEBI" id="CHEBI:58296"/>
        <dbReference type="EC" id="2.5.1.3"/>
    </reaction>
</comment>
<keyword evidence="4 9" id="KW-0460">Magnesium</keyword>
<dbReference type="CDD" id="cd00564">
    <property type="entry name" value="TMP_TenI"/>
    <property type="match status" value="1"/>
</dbReference>
<evidence type="ECO:0000256" key="7">
    <source>
        <dbReference type="ARBA" id="ARBA00047851"/>
    </source>
</evidence>
<feature type="binding site" evidence="9">
    <location>
        <position position="172"/>
    </location>
    <ligand>
        <name>2-[(2R,5Z)-2-carboxy-4-methylthiazol-5(2H)-ylidene]ethyl phosphate</name>
        <dbReference type="ChEBI" id="CHEBI:62899"/>
    </ligand>
</feature>
<evidence type="ECO:0000256" key="1">
    <source>
        <dbReference type="ARBA" id="ARBA00005165"/>
    </source>
</evidence>
<dbReference type="Pfam" id="PF02581">
    <property type="entry name" value="TMP-TENI"/>
    <property type="match status" value="1"/>
</dbReference>
<keyword evidence="2 9" id="KW-0808">Transferase</keyword>
<evidence type="ECO:0000256" key="11">
    <source>
        <dbReference type="RuleBase" id="RU004253"/>
    </source>
</evidence>
<evidence type="ECO:0000259" key="12">
    <source>
        <dbReference type="Pfam" id="PF02581"/>
    </source>
</evidence>
<dbReference type="RefSeq" id="WP_059282686.1">
    <property type="nucleotide sequence ID" value="NZ_LDYG01000025.1"/>
</dbReference>
<dbReference type="InterPro" id="IPR034291">
    <property type="entry name" value="TMP_synthase"/>
</dbReference>
<dbReference type="InterPro" id="IPR022998">
    <property type="entry name" value="ThiamineP_synth_TenI"/>
</dbReference>
<comment type="similarity">
    <text evidence="9 10">Belongs to the thiamine-phosphate synthase family.</text>
</comment>
<feature type="binding site" evidence="9">
    <location>
        <position position="114"/>
    </location>
    <ligand>
        <name>4-amino-2-methyl-5-(diphosphooxymethyl)pyrimidine</name>
        <dbReference type="ChEBI" id="CHEBI:57841"/>
    </ligand>
</feature>
<dbReference type="HAMAP" id="MF_00097">
    <property type="entry name" value="TMP_synthase"/>
    <property type="match status" value="1"/>
</dbReference>
<feature type="binding site" evidence="9">
    <location>
        <begin position="42"/>
        <end position="46"/>
    </location>
    <ligand>
        <name>4-amino-2-methyl-5-(diphosphooxymethyl)pyrimidine</name>
        <dbReference type="ChEBI" id="CHEBI:57841"/>
    </ligand>
</feature>
<comment type="cofactor">
    <cofactor evidence="9">
        <name>Mg(2+)</name>
        <dbReference type="ChEBI" id="CHEBI:18420"/>
    </cofactor>
    <text evidence="9">Binds 1 Mg(2+) ion per subunit.</text>
</comment>
<dbReference type="Proteomes" id="UP000074108">
    <property type="component" value="Unassembled WGS sequence"/>
</dbReference>
<feature type="binding site" evidence="9">
    <location>
        <position position="97"/>
    </location>
    <ligand>
        <name>Mg(2+)</name>
        <dbReference type="ChEBI" id="CHEBI:18420"/>
    </ligand>
</feature>
<feature type="binding site" evidence="9">
    <location>
        <position position="143"/>
    </location>
    <ligand>
        <name>4-amino-2-methyl-5-(diphosphooxymethyl)pyrimidine</name>
        <dbReference type="ChEBI" id="CHEBI:57841"/>
    </ligand>
</feature>
<dbReference type="STRING" id="1150625.Q75_06865"/>
<feature type="domain" description="Thiamine phosphate synthase/TenI" evidence="12">
    <location>
        <begin position="13"/>
        <end position="195"/>
    </location>
</feature>
<dbReference type="AlphaFoldDB" id="A0A147K9D0"/>
<keyword evidence="14" id="KW-1185">Reference proteome</keyword>
<dbReference type="PATRIC" id="fig|1150625.3.peg.1439"/>
<accession>A0A147K9D0</accession>
<keyword evidence="5 9" id="KW-0784">Thiamine biosynthesis</keyword>
<evidence type="ECO:0000256" key="8">
    <source>
        <dbReference type="ARBA" id="ARBA00047883"/>
    </source>
</evidence>
<sequence length="219" mass="23995">MIHNPSLIEQLSLYFVCGSQNCFNDIENTIRDAIMGGVTMIQYREKGEGAYSGEEKVIVAQKIKTICKQFSVPFIVNDDVQLATILDADGLHVGQEDGDLIDIRNRWRGILGISTHNVEEARDAQKIGADYIGVGPMYPTFSKEDHAKVKGPMMIKNIRTAGIRIPLVGIGGINQENMRSVMEVGADGVAVISAISRASNPFQAALELSLSMEKIKKEN</sequence>
<feature type="binding site" evidence="9">
    <location>
        <position position="77"/>
    </location>
    <ligand>
        <name>4-amino-2-methyl-5-(diphosphooxymethyl)pyrimidine</name>
        <dbReference type="ChEBI" id="CHEBI:57841"/>
    </ligand>
</feature>
<dbReference type="GO" id="GO:0009228">
    <property type="term" value="P:thiamine biosynthetic process"/>
    <property type="evidence" value="ECO:0007669"/>
    <property type="project" value="UniProtKB-KW"/>
</dbReference>
<dbReference type="FunFam" id="3.20.20.70:FF:000096">
    <property type="entry name" value="Thiamine-phosphate synthase"/>
    <property type="match status" value="1"/>
</dbReference>
<comment type="function">
    <text evidence="9">Condenses 4-methyl-5-(beta-hydroxyethyl)thiazole monophosphate (THZ-P) and 2-methyl-4-amino-5-hydroxymethyl pyrimidine pyrophosphate (HMP-PP) to form thiamine monophosphate (TMP).</text>
</comment>
<feature type="binding site" evidence="9">
    <location>
        <begin position="192"/>
        <end position="193"/>
    </location>
    <ligand>
        <name>2-[(2R,5Z)-2-carboxy-4-methylthiazol-5(2H)-ylidene]ethyl phosphate</name>
        <dbReference type="ChEBI" id="CHEBI:62899"/>
    </ligand>
</feature>
<comment type="pathway">
    <text evidence="1 9 11">Cofactor biosynthesis; thiamine diphosphate biosynthesis; thiamine phosphate from 4-amino-2-methyl-5-diphosphomethylpyrimidine and 4-methyl-5-(2-phosphoethyl)-thiazole: step 1/1.</text>
</comment>
<dbReference type="OrthoDB" id="9812206at2"/>
<evidence type="ECO:0000313" key="13">
    <source>
        <dbReference type="EMBL" id="KUP06922.1"/>
    </source>
</evidence>
<evidence type="ECO:0000313" key="14">
    <source>
        <dbReference type="Proteomes" id="UP000074108"/>
    </source>
</evidence>
<dbReference type="UniPathway" id="UPA00060">
    <property type="reaction ID" value="UER00141"/>
</dbReference>
<feature type="binding site" evidence="9">
    <location>
        <begin position="140"/>
        <end position="142"/>
    </location>
    <ligand>
        <name>2-[(2R,5Z)-2-carboxy-4-methylthiazol-5(2H)-ylidene]ethyl phosphate</name>
        <dbReference type="ChEBI" id="CHEBI:62899"/>
    </ligand>
</feature>
<organism evidence="13 14">
    <name type="scientific">Bacillus coahuilensis p1.1.43</name>
    <dbReference type="NCBI Taxonomy" id="1150625"/>
    <lineage>
        <taxon>Bacteria</taxon>
        <taxon>Bacillati</taxon>
        <taxon>Bacillota</taxon>
        <taxon>Bacilli</taxon>
        <taxon>Bacillales</taxon>
        <taxon>Bacillaceae</taxon>
        <taxon>Bacillus</taxon>
    </lineage>
</organism>
<evidence type="ECO:0000256" key="6">
    <source>
        <dbReference type="ARBA" id="ARBA00047334"/>
    </source>
</evidence>
<dbReference type="GO" id="GO:0000287">
    <property type="term" value="F:magnesium ion binding"/>
    <property type="evidence" value="ECO:0007669"/>
    <property type="project" value="UniProtKB-UniRule"/>
</dbReference>